<dbReference type="Pfam" id="PF00095">
    <property type="entry name" value="WAP"/>
    <property type="match status" value="2"/>
</dbReference>
<dbReference type="InterPro" id="IPR036645">
    <property type="entry name" value="Elafin-like_sf"/>
</dbReference>
<evidence type="ECO:0000313" key="6">
    <source>
        <dbReference type="RefSeq" id="XP_032814419.1"/>
    </source>
</evidence>
<keyword evidence="5" id="KW-1185">Reference proteome</keyword>
<dbReference type="KEGG" id="pmrn:116944797"/>
<feature type="domain" description="WAP" evidence="4">
    <location>
        <begin position="180"/>
        <end position="228"/>
    </location>
</feature>
<dbReference type="GO" id="GO:0005615">
    <property type="term" value="C:extracellular space"/>
    <property type="evidence" value="ECO:0007669"/>
    <property type="project" value="TreeGrafter"/>
</dbReference>
<evidence type="ECO:0000259" key="4">
    <source>
        <dbReference type="PROSITE" id="PS51390"/>
    </source>
</evidence>
<dbReference type="SUPFAM" id="SSF57256">
    <property type="entry name" value="Elafin-like"/>
    <property type="match status" value="2"/>
</dbReference>
<dbReference type="InterPro" id="IPR050514">
    <property type="entry name" value="WAP_four-disulfide_core"/>
</dbReference>
<evidence type="ECO:0000256" key="2">
    <source>
        <dbReference type="ARBA" id="ARBA00023157"/>
    </source>
</evidence>
<dbReference type="GO" id="GO:0019731">
    <property type="term" value="P:antibacterial humoral response"/>
    <property type="evidence" value="ECO:0007669"/>
    <property type="project" value="TreeGrafter"/>
</dbReference>
<keyword evidence="1 3" id="KW-0732">Signal</keyword>
<keyword evidence="2" id="KW-1015">Disulfide bond</keyword>
<reference evidence="6" key="1">
    <citation type="submission" date="2025-08" db="UniProtKB">
        <authorList>
            <consortium name="RefSeq"/>
        </authorList>
    </citation>
    <scope>IDENTIFICATION</scope>
    <source>
        <tissue evidence="6">Sperm</tissue>
    </source>
</reference>
<dbReference type="GO" id="GO:0004867">
    <property type="term" value="F:serine-type endopeptidase inhibitor activity"/>
    <property type="evidence" value="ECO:0007669"/>
    <property type="project" value="TreeGrafter"/>
</dbReference>
<accession>A0AAJ7TAW5</accession>
<dbReference type="RefSeq" id="XP_032814419.1">
    <property type="nucleotide sequence ID" value="XM_032958528.1"/>
</dbReference>
<dbReference type="Gene3D" id="4.10.75.10">
    <property type="entry name" value="Elafin-like"/>
    <property type="match status" value="2"/>
</dbReference>
<dbReference type="Proteomes" id="UP001318040">
    <property type="component" value="Chromosome 2"/>
</dbReference>
<evidence type="ECO:0000256" key="1">
    <source>
        <dbReference type="ARBA" id="ARBA00022729"/>
    </source>
</evidence>
<feature type="signal peptide" evidence="3">
    <location>
        <begin position="1"/>
        <end position="24"/>
    </location>
</feature>
<sequence length="239" mass="25715">MEPSVLTGWLLVVLALERSSKLSAAPKRGPMSTWDNSCPRLDSNSDPWTCLANFSWERSSAKNIATADTDLYKTCIKAWVSPAPGECTVPDPSSRSGGSYCSLVPDQDCSNITACPGPLGSWDDTGTHQGLQKPGFCPSVVHDVLCIHFVERCSADLECPGRLKCCDAKCERHCMQPQEGVHKLGLCPLASDKVVCTRLEEGCSSDLGCPGELKCCLVSCGRACVQPDLDSTKRSVPFQ</sequence>
<dbReference type="PANTHER" id="PTHR19441:SF30">
    <property type="entry name" value="ELAFIN"/>
    <property type="match status" value="1"/>
</dbReference>
<dbReference type="SMART" id="SM00217">
    <property type="entry name" value="WAP"/>
    <property type="match status" value="2"/>
</dbReference>
<dbReference type="InterPro" id="IPR008197">
    <property type="entry name" value="WAP_dom"/>
</dbReference>
<feature type="chain" id="PRO_5042493742" evidence="3">
    <location>
        <begin position="25"/>
        <end position="239"/>
    </location>
</feature>
<proteinExistence type="predicted"/>
<gene>
    <name evidence="6" type="primary">LOC116944797</name>
</gene>
<organism evidence="5 6">
    <name type="scientific">Petromyzon marinus</name>
    <name type="common">Sea lamprey</name>
    <dbReference type="NCBI Taxonomy" id="7757"/>
    <lineage>
        <taxon>Eukaryota</taxon>
        <taxon>Metazoa</taxon>
        <taxon>Chordata</taxon>
        <taxon>Craniata</taxon>
        <taxon>Vertebrata</taxon>
        <taxon>Cyclostomata</taxon>
        <taxon>Hyperoartia</taxon>
        <taxon>Petromyzontiformes</taxon>
        <taxon>Petromyzontidae</taxon>
        <taxon>Petromyzon</taxon>
    </lineage>
</organism>
<dbReference type="GeneID" id="116944797"/>
<evidence type="ECO:0000313" key="5">
    <source>
        <dbReference type="Proteomes" id="UP001318040"/>
    </source>
</evidence>
<feature type="domain" description="WAP" evidence="4">
    <location>
        <begin position="130"/>
        <end position="178"/>
    </location>
</feature>
<evidence type="ECO:0000256" key="3">
    <source>
        <dbReference type="SAM" id="SignalP"/>
    </source>
</evidence>
<dbReference type="GO" id="GO:0045087">
    <property type="term" value="P:innate immune response"/>
    <property type="evidence" value="ECO:0007669"/>
    <property type="project" value="TreeGrafter"/>
</dbReference>
<dbReference type="PRINTS" id="PR00003">
    <property type="entry name" value="4DISULPHCORE"/>
</dbReference>
<protein>
    <submittedName>
        <fullName evidence="6">Antileukoproteinase-like isoform X1</fullName>
    </submittedName>
</protein>
<dbReference type="PANTHER" id="PTHR19441">
    <property type="entry name" value="WHEY ACDIC PROTEIN WAP"/>
    <property type="match status" value="1"/>
</dbReference>
<dbReference type="PROSITE" id="PS51390">
    <property type="entry name" value="WAP"/>
    <property type="match status" value="2"/>
</dbReference>
<name>A0AAJ7TAW5_PETMA</name>
<dbReference type="AlphaFoldDB" id="A0AAJ7TAW5"/>